<accession>A0ABV7M5N0</accession>
<name>A0ABV7M5N0_9GAMM</name>
<dbReference type="Proteomes" id="UP001595640">
    <property type="component" value="Unassembled WGS sequence"/>
</dbReference>
<reference evidence="2" key="1">
    <citation type="journal article" date="2019" name="Int. J. Syst. Evol. Microbiol.">
        <title>The Global Catalogue of Microorganisms (GCM) 10K type strain sequencing project: providing services to taxonomists for standard genome sequencing and annotation.</title>
        <authorList>
            <consortium name="The Broad Institute Genomics Platform"/>
            <consortium name="The Broad Institute Genome Sequencing Center for Infectious Disease"/>
            <person name="Wu L."/>
            <person name="Ma J."/>
        </authorList>
    </citation>
    <scope>NUCLEOTIDE SEQUENCE [LARGE SCALE GENOMIC DNA]</scope>
    <source>
        <strain evidence="2">KCTC 12847</strain>
    </source>
</reference>
<evidence type="ECO:0000313" key="1">
    <source>
        <dbReference type="EMBL" id="MFC3294212.1"/>
    </source>
</evidence>
<comment type="caution">
    <text evidence="1">The sequence shown here is derived from an EMBL/GenBank/DDBJ whole genome shotgun (WGS) entry which is preliminary data.</text>
</comment>
<organism evidence="1 2">
    <name type="scientific">Modicisalibacter luteus</name>
    <dbReference type="NCBI Taxonomy" id="453962"/>
    <lineage>
        <taxon>Bacteria</taxon>
        <taxon>Pseudomonadati</taxon>
        <taxon>Pseudomonadota</taxon>
        <taxon>Gammaproteobacteria</taxon>
        <taxon>Oceanospirillales</taxon>
        <taxon>Halomonadaceae</taxon>
        <taxon>Modicisalibacter</taxon>
    </lineage>
</organism>
<protein>
    <submittedName>
        <fullName evidence="1">Uncharacterized protein</fullName>
    </submittedName>
</protein>
<keyword evidence="2" id="KW-1185">Reference proteome</keyword>
<dbReference type="EMBL" id="JBHRUH010000044">
    <property type="protein sequence ID" value="MFC3294212.1"/>
    <property type="molecule type" value="Genomic_DNA"/>
</dbReference>
<proteinExistence type="predicted"/>
<sequence>MHELTGRRRKPEGPDRTIGTTPAAVKLMFGIFAELVKEMRASHKRSSILQLSRQPRGSCSMREVETSLFRLKYYTVIIYFIKQDRNKCSTFCLVLDGKDGFRPFKNDFAELGEGRLPCDHQRYS</sequence>
<dbReference type="RefSeq" id="WP_019020788.1">
    <property type="nucleotide sequence ID" value="NZ_BMXD01000021.1"/>
</dbReference>
<evidence type="ECO:0000313" key="2">
    <source>
        <dbReference type="Proteomes" id="UP001595640"/>
    </source>
</evidence>
<gene>
    <name evidence="1" type="ORF">ACFOEI_19435</name>
</gene>